<evidence type="ECO:0000256" key="3">
    <source>
        <dbReference type="ARBA" id="ARBA00022989"/>
    </source>
</evidence>
<keyword evidence="6" id="KW-0675">Receptor</keyword>
<keyword evidence="5 8" id="KW-0472">Membrane</keyword>
<evidence type="ECO:0000256" key="7">
    <source>
        <dbReference type="ARBA" id="ARBA00023224"/>
    </source>
</evidence>
<dbReference type="PRINTS" id="PR00237">
    <property type="entry name" value="GPCRRHODOPSN"/>
</dbReference>
<name>A0A7L3G1M3_9GRUI</name>
<proteinExistence type="predicted"/>
<evidence type="ECO:0000256" key="2">
    <source>
        <dbReference type="ARBA" id="ARBA00022692"/>
    </source>
</evidence>
<protein>
    <submittedName>
        <fullName evidence="10">OR4M1 protein</fullName>
    </submittedName>
</protein>
<dbReference type="Gene3D" id="1.20.1070.10">
    <property type="entry name" value="Rhodopsin 7-helix transmembrane proteins"/>
    <property type="match status" value="1"/>
</dbReference>
<feature type="non-terminal residue" evidence="10">
    <location>
        <position position="81"/>
    </location>
</feature>
<keyword evidence="11" id="KW-1185">Reference proteome</keyword>
<dbReference type="Pfam" id="PF00001">
    <property type="entry name" value="7tm_1"/>
    <property type="match status" value="1"/>
</dbReference>
<evidence type="ECO:0000256" key="4">
    <source>
        <dbReference type="ARBA" id="ARBA00023040"/>
    </source>
</evidence>
<comment type="subcellular location">
    <subcellularLocation>
        <location evidence="1">Membrane</location>
        <topology evidence="1">Multi-pass membrane protein</topology>
    </subcellularLocation>
</comment>
<dbReference type="AlphaFoldDB" id="A0A7L3G1M3"/>
<feature type="transmembrane region" description="Helical" evidence="8">
    <location>
        <begin position="55"/>
        <end position="74"/>
    </location>
</feature>
<evidence type="ECO:0000256" key="1">
    <source>
        <dbReference type="ARBA" id="ARBA00004141"/>
    </source>
</evidence>
<evidence type="ECO:0000259" key="9">
    <source>
        <dbReference type="PROSITE" id="PS50262"/>
    </source>
</evidence>
<feature type="domain" description="G-protein coupled receptors family 1 profile" evidence="9">
    <location>
        <begin position="37"/>
        <end position="81"/>
    </location>
</feature>
<organism evidence="10 11">
    <name type="scientific">Zapornia atra</name>
    <name type="common">Henderson crake</name>
    <dbReference type="NCBI Taxonomy" id="2585822"/>
    <lineage>
        <taxon>Eukaryota</taxon>
        <taxon>Metazoa</taxon>
        <taxon>Chordata</taxon>
        <taxon>Craniata</taxon>
        <taxon>Vertebrata</taxon>
        <taxon>Euteleostomi</taxon>
        <taxon>Archelosauria</taxon>
        <taxon>Archosauria</taxon>
        <taxon>Dinosauria</taxon>
        <taxon>Saurischia</taxon>
        <taxon>Theropoda</taxon>
        <taxon>Coelurosauria</taxon>
        <taxon>Aves</taxon>
        <taxon>Neognathae</taxon>
        <taxon>Neoaves</taxon>
        <taxon>Gruiformes</taxon>
        <taxon>Rallidae</taxon>
        <taxon>Zapornia</taxon>
    </lineage>
</organism>
<dbReference type="Proteomes" id="UP000557426">
    <property type="component" value="Unassembled WGS sequence"/>
</dbReference>
<evidence type="ECO:0000256" key="6">
    <source>
        <dbReference type="ARBA" id="ARBA00023170"/>
    </source>
</evidence>
<feature type="transmembrane region" description="Helical" evidence="8">
    <location>
        <begin position="20"/>
        <end position="43"/>
    </location>
</feature>
<dbReference type="GO" id="GO:0016020">
    <property type="term" value="C:membrane"/>
    <property type="evidence" value="ECO:0007669"/>
    <property type="project" value="UniProtKB-SubCell"/>
</dbReference>
<evidence type="ECO:0000313" key="11">
    <source>
        <dbReference type="Proteomes" id="UP000557426"/>
    </source>
</evidence>
<dbReference type="GO" id="GO:0004930">
    <property type="term" value="F:G protein-coupled receptor activity"/>
    <property type="evidence" value="ECO:0007669"/>
    <property type="project" value="UniProtKB-KW"/>
</dbReference>
<reference evidence="10 11" key="1">
    <citation type="submission" date="2019-09" db="EMBL/GenBank/DDBJ databases">
        <title>Bird 10,000 Genomes (B10K) Project - Family phase.</title>
        <authorList>
            <person name="Zhang G."/>
        </authorList>
    </citation>
    <scope>NUCLEOTIDE SEQUENCE [LARGE SCALE GENOMIC DNA]</scope>
    <source>
        <strain evidence="10">B10K-DU-011-47</strain>
        <tissue evidence="10">Mixed tissue sample</tissue>
    </source>
</reference>
<keyword evidence="2 8" id="KW-0812">Transmembrane</keyword>
<dbReference type="InterPro" id="IPR000276">
    <property type="entry name" value="GPCR_Rhodpsn"/>
</dbReference>
<keyword evidence="7" id="KW-0807">Transducer</keyword>
<keyword evidence="3 8" id="KW-1133">Transmembrane helix</keyword>
<sequence>NYTAVTEFVLLGLSQNHELQMILLFFFLLLYMMILPGNVLIILTIWGNSQLQSPMYFFLANLAFLDICYCSVTPPKMLTDF</sequence>
<dbReference type="InterPro" id="IPR017452">
    <property type="entry name" value="GPCR_Rhodpsn_7TM"/>
</dbReference>
<keyword evidence="4" id="KW-0297">G-protein coupled receptor</keyword>
<gene>
    <name evidence="10" type="primary">Or4m1_0</name>
    <name evidence="10" type="ORF">ZAPATR_R14307</name>
</gene>
<dbReference type="PANTHER" id="PTHR48002">
    <property type="entry name" value="OLFACTORY RECEPTOR"/>
    <property type="match status" value="1"/>
</dbReference>
<comment type="caution">
    <text evidence="10">The sequence shown here is derived from an EMBL/GenBank/DDBJ whole genome shotgun (WGS) entry which is preliminary data.</text>
</comment>
<dbReference type="EMBL" id="VZTU01057134">
    <property type="protein sequence ID" value="NXT86268.1"/>
    <property type="molecule type" value="Genomic_DNA"/>
</dbReference>
<accession>A0A7L3G1M3</accession>
<dbReference type="SUPFAM" id="SSF81321">
    <property type="entry name" value="Family A G protein-coupled receptor-like"/>
    <property type="match status" value="1"/>
</dbReference>
<evidence type="ECO:0000256" key="8">
    <source>
        <dbReference type="SAM" id="Phobius"/>
    </source>
</evidence>
<dbReference type="InterPro" id="IPR050427">
    <property type="entry name" value="Olfactory_Receptors"/>
</dbReference>
<dbReference type="PROSITE" id="PS50262">
    <property type="entry name" value="G_PROTEIN_RECEP_F1_2"/>
    <property type="match status" value="1"/>
</dbReference>
<feature type="non-terminal residue" evidence="10">
    <location>
        <position position="1"/>
    </location>
</feature>
<evidence type="ECO:0000256" key="5">
    <source>
        <dbReference type="ARBA" id="ARBA00023136"/>
    </source>
</evidence>
<evidence type="ECO:0000313" key="10">
    <source>
        <dbReference type="EMBL" id="NXT86268.1"/>
    </source>
</evidence>